<reference evidence="2" key="1">
    <citation type="submission" date="2018-02" db="EMBL/GenBank/DDBJ databases">
        <title>Rhizophora mucronata_Transcriptome.</title>
        <authorList>
            <person name="Meera S.P."/>
            <person name="Sreeshan A."/>
            <person name="Augustine A."/>
        </authorList>
    </citation>
    <scope>NUCLEOTIDE SEQUENCE</scope>
    <source>
        <tissue evidence="2">Leaf</tissue>
    </source>
</reference>
<dbReference type="EMBL" id="GGEC01037623">
    <property type="protein sequence ID" value="MBX18107.1"/>
    <property type="molecule type" value="Transcribed_RNA"/>
</dbReference>
<keyword evidence="1" id="KW-1133">Transmembrane helix</keyword>
<organism evidence="2">
    <name type="scientific">Rhizophora mucronata</name>
    <name type="common">Asiatic mangrove</name>
    <dbReference type="NCBI Taxonomy" id="61149"/>
    <lineage>
        <taxon>Eukaryota</taxon>
        <taxon>Viridiplantae</taxon>
        <taxon>Streptophyta</taxon>
        <taxon>Embryophyta</taxon>
        <taxon>Tracheophyta</taxon>
        <taxon>Spermatophyta</taxon>
        <taxon>Magnoliopsida</taxon>
        <taxon>eudicotyledons</taxon>
        <taxon>Gunneridae</taxon>
        <taxon>Pentapetalae</taxon>
        <taxon>rosids</taxon>
        <taxon>fabids</taxon>
        <taxon>Malpighiales</taxon>
        <taxon>Rhizophoraceae</taxon>
        <taxon>Rhizophora</taxon>
    </lineage>
</organism>
<feature type="transmembrane region" description="Helical" evidence="1">
    <location>
        <begin position="39"/>
        <end position="63"/>
    </location>
</feature>
<name>A0A2P2LJG8_RHIMU</name>
<feature type="transmembrane region" description="Helical" evidence="1">
    <location>
        <begin position="6"/>
        <end position="27"/>
    </location>
</feature>
<evidence type="ECO:0000313" key="2">
    <source>
        <dbReference type="EMBL" id="MBX18107.1"/>
    </source>
</evidence>
<proteinExistence type="predicted"/>
<protein>
    <submittedName>
        <fullName evidence="2">Uncharacterized protein</fullName>
    </submittedName>
</protein>
<accession>A0A2P2LJG8</accession>
<keyword evidence="1" id="KW-0472">Membrane</keyword>
<keyword evidence="1" id="KW-0812">Transmembrane</keyword>
<sequence>MVASLTYMFSSSLLHLCYFCILILLYIEVMQSEKAVQLVLKILTYHATGSWIFHVSLITYLVILQFMDNFGHKVVKVELIDYHLFSNQCCRI</sequence>
<evidence type="ECO:0000256" key="1">
    <source>
        <dbReference type="SAM" id="Phobius"/>
    </source>
</evidence>
<dbReference type="AlphaFoldDB" id="A0A2P2LJG8"/>